<gene>
    <name evidence="2" type="ORF">LY56_03351</name>
</gene>
<dbReference type="AlphaFoldDB" id="A0A2W7PKW7"/>
<keyword evidence="3" id="KW-1185">Reference proteome</keyword>
<dbReference type="Proteomes" id="UP000249364">
    <property type="component" value="Unassembled WGS sequence"/>
</dbReference>
<evidence type="ECO:0000313" key="3">
    <source>
        <dbReference type="Proteomes" id="UP000249364"/>
    </source>
</evidence>
<comment type="caution">
    <text evidence="2">The sequence shown here is derived from an EMBL/GenBank/DDBJ whole genome shotgun (WGS) entry which is preliminary data.</text>
</comment>
<evidence type="ECO:0000259" key="1">
    <source>
        <dbReference type="PROSITE" id="PS50532"/>
    </source>
</evidence>
<evidence type="ECO:0000313" key="2">
    <source>
        <dbReference type="EMBL" id="PZX36944.1"/>
    </source>
</evidence>
<reference evidence="2 3" key="1">
    <citation type="submission" date="2018-06" db="EMBL/GenBank/DDBJ databases">
        <title>Genomic Encyclopedia of Archaeal and Bacterial Type Strains, Phase II (KMG-II): from individual species to whole genera.</title>
        <authorList>
            <person name="Goeker M."/>
        </authorList>
    </citation>
    <scope>NUCLEOTIDE SEQUENCE [LARGE SCALE GENOMIC DNA]</scope>
    <source>
        <strain evidence="2 3">DSM 13087</strain>
    </source>
</reference>
<sequence>MERLPMRKIKDVLRLRAAGYSARSIAGSLRLGRTSARNYLERAEKAGFSWPDVADLDEDALEHRLFGREARPEGHRFVEPDWAEVNQEFKRPGVTLLRKHSPRSRLAVCCCDCLSIVLTNEWS</sequence>
<organism evidence="2 3">
    <name type="scientific">Roseinatronobacter thiooxidans</name>
    <dbReference type="NCBI Taxonomy" id="121821"/>
    <lineage>
        <taxon>Bacteria</taxon>
        <taxon>Pseudomonadati</taxon>
        <taxon>Pseudomonadota</taxon>
        <taxon>Alphaproteobacteria</taxon>
        <taxon>Rhodobacterales</taxon>
        <taxon>Paracoccaceae</taxon>
        <taxon>Roseinatronobacter</taxon>
    </lineage>
</organism>
<protein>
    <recommendedName>
        <fullName evidence="1">HTH IS408-type domain-containing protein</fullName>
    </recommendedName>
</protein>
<name>A0A2W7PKW7_9RHOB</name>
<dbReference type="PROSITE" id="PS50532">
    <property type="entry name" value="HTH_IS408"/>
    <property type="match status" value="1"/>
</dbReference>
<feature type="domain" description="HTH IS408-type" evidence="1">
    <location>
        <begin position="9"/>
        <end position="89"/>
    </location>
</feature>
<dbReference type="InterPro" id="IPR017895">
    <property type="entry name" value="HTH_IS408/IS1162_type"/>
</dbReference>
<dbReference type="EMBL" id="QKZQ01000026">
    <property type="protein sequence ID" value="PZX36944.1"/>
    <property type="molecule type" value="Genomic_DNA"/>
</dbReference>
<proteinExistence type="predicted"/>
<accession>A0A2W7PKW7</accession>